<comment type="caution">
    <text evidence="1">The sequence shown here is derived from an EMBL/GenBank/DDBJ whole genome shotgun (WGS) entry which is preliminary data.</text>
</comment>
<organism evidence="1 2">
    <name type="scientific">Phrynocephalus forsythii</name>
    <dbReference type="NCBI Taxonomy" id="171643"/>
    <lineage>
        <taxon>Eukaryota</taxon>
        <taxon>Metazoa</taxon>
        <taxon>Chordata</taxon>
        <taxon>Craniata</taxon>
        <taxon>Vertebrata</taxon>
        <taxon>Euteleostomi</taxon>
        <taxon>Lepidosauria</taxon>
        <taxon>Squamata</taxon>
        <taxon>Bifurcata</taxon>
        <taxon>Unidentata</taxon>
        <taxon>Episquamata</taxon>
        <taxon>Toxicofera</taxon>
        <taxon>Iguania</taxon>
        <taxon>Acrodonta</taxon>
        <taxon>Agamidae</taxon>
        <taxon>Agaminae</taxon>
        <taxon>Phrynocephalus</taxon>
    </lineage>
</organism>
<gene>
    <name evidence="1" type="ORF">JRQ81_012875</name>
</gene>
<name>A0A9Q0Y308_9SAUR</name>
<accession>A0A9Q0Y308</accession>
<evidence type="ECO:0000313" key="2">
    <source>
        <dbReference type="Proteomes" id="UP001142489"/>
    </source>
</evidence>
<feature type="non-terminal residue" evidence="1">
    <location>
        <position position="175"/>
    </location>
</feature>
<evidence type="ECO:0000313" key="1">
    <source>
        <dbReference type="EMBL" id="KAJ7338973.1"/>
    </source>
</evidence>
<sequence length="175" mass="19463">MNAARAEYTFSTLASLISPDGSRLNYKGCGVGGGGGVEEEESEEILGTWSRSRSRQTMPTPTPGFQKVNYDQLDALLNISGLQSRCNPHTTKEAHQQFMAISHTLFVKEKAILPGIPEKRTNGVHACGFNNDIMTSEDSHNIGFYLNRMKIPHKLHFGSPEFIEKLQDLIKILKK</sequence>
<proteinExistence type="predicted"/>
<protein>
    <submittedName>
        <fullName evidence="1">Uncharacterized protein</fullName>
    </submittedName>
</protein>
<dbReference type="AlphaFoldDB" id="A0A9Q0Y308"/>
<dbReference type="EMBL" id="JAPFRF010000003">
    <property type="protein sequence ID" value="KAJ7338973.1"/>
    <property type="molecule type" value="Genomic_DNA"/>
</dbReference>
<dbReference type="Proteomes" id="UP001142489">
    <property type="component" value="Unassembled WGS sequence"/>
</dbReference>
<reference evidence="1" key="1">
    <citation type="journal article" date="2023" name="DNA Res.">
        <title>Chromosome-level genome assembly of Phrynocephalus forsythii using third-generation DNA sequencing and Hi-C analysis.</title>
        <authorList>
            <person name="Qi Y."/>
            <person name="Zhao W."/>
            <person name="Zhao Y."/>
            <person name="Niu C."/>
            <person name="Cao S."/>
            <person name="Zhang Y."/>
        </authorList>
    </citation>
    <scope>NUCLEOTIDE SEQUENCE</scope>
    <source>
        <tissue evidence="1">Muscle</tissue>
    </source>
</reference>
<keyword evidence="2" id="KW-1185">Reference proteome</keyword>